<evidence type="ECO:0000256" key="8">
    <source>
        <dbReference type="ARBA" id="ARBA00022840"/>
    </source>
</evidence>
<dbReference type="Gene3D" id="3.40.50.300">
    <property type="entry name" value="P-loop containing nucleotide triphosphate hydrolases"/>
    <property type="match status" value="2"/>
</dbReference>
<evidence type="ECO:0000256" key="7">
    <source>
        <dbReference type="ARBA" id="ARBA00022801"/>
    </source>
</evidence>
<dbReference type="InterPro" id="IPR037118">
    <property type="entry name" value="Val-tRNA_synth_C_sf"/>
</dbReference>
<keyword evidence="9" id="KW-0810">Translation regulation</keyword>
<evidence type="ECO:0000256" key="3">
    <source>
        <dbReference type="ARBA" id="ARBA00022555"/>
    </source>
</evidence>
<dbReference type="GO" id="GO:0006412">
    <property type="term" value="P:translation"/>
    <property type="evidence" value="ECO:0007669"/>
    <property type="project" value="UniProtKB-KW"/>
</dbReference>
<dbReference type="Gene3D" id="1.10.287.380">
    <property type="entry name" value="Valyl-tRNA synthetase, C-terminal domain"/>
    <property type="match status" value="1"/>
</dbReference>
<dbReference type="InterPro" id="IPR027417">
    <property type="entry name" value="P-loop_NTPase"/>
</dbReference>
<comment type="similarity">
    <text evidence="1">Belongs to the ABC transporter superfamily. ABCF family. Translational throttle EttA subfamily.</text>
</comment>
<dbReference type="Pfam" id="PF00005">
    <property type="entry name" value="ABC_tran"/>
    <property type="match status" value="2"/>
</dbReference>
<dbReference type="SMART" id="SM00382">
    <property type="entry name" value="AAA"/>
    <property type="match status" value="2"/>
</dbReference>
<evidence type="ECO:0000256" key="1">
    <source>
        <dbReference type="ARBA" id="ARBA00005868"/>
    </source>
</evidence>
<dbReference type="Pfam" id="PF16326">
    <property type="entry name" value="ABC_tran_CTD"/>
    <property type="match status" value="1"/>
</dbReference>
<dbReference type="GO" id="GO:0003677">
    <property type="term" value="F:DNA binding"/>
    <property type="evidence" value="ECO:0007669"/>
    <property type="project" value="InterPro"/>
</dbReference>
<dbReference type="RefSeq" id="WP_206657125.1">
    <property type="nucleotide sequence ID" value="NZ_CP071182.1"/>
</dbReference>
<keyword evidence="12" id="KW-0175">Coiled coil</keyword>
<dbReference type="Pfam" id="PF12848">
    <property type="entry name" value="ABC_tran_Xtn"/>
    <property type="match status" value="1"/>
</dbReference>
<evidence type="ECO:0000313" key="14">
    <source>
        <dbReference type="EMBL" id="QSO47782.1"/>
    </source>
</evidence>
<dbReference type="Proteomes" id="UP000663505">
    <property type="component" value="Chromosome"/>
</dbReference>
<evidence type="ECO:0000259" key="13">
    <source>
        <dbReference type="PROSITE" id="PS50893"/>
    </source>
</evidence>
<keyword evidence="11" id="KW-0648">Protein biosynthesis</keyword>
<evidence type="ECO:0000256" key="9">
    <source>
        <dbReference type="ARBA" id="ARBA00022845"/>
    </source>
</evidence>
<dbReference type="InterPro" id="IPR017871">
    <property type="entry name" value="ABC_transporter-like_CS"/>
</dbReference>
<keyword evidence="6" id="KW-0547">Nucleotide-binding</keyword>
<feature type="domain" description="ABC transporter" evidence="13">
    <location>
        <begin position="320"/>
        <end position="547"/>
    </location>
</feature>
<evidence type="ECO:0000256" key="10">
    <source>
        <dbReference type="ARBA" id="ARBA00022884"/>
    </source>
</evidence>
<keyword evidence="7" id="KW-0378">Hydrolase</keyword>
<dbReference type="GO" id="GO:0016887">
    <property type="term" value="F:ATP hydrolysis activity"/>
    <property type="evidence" value="ECO:0007669"/>
    <property type="project" value="InterPro"/>
</dbReference>
<sequence length="654" mass="73132">MANILSAEDVYKSYGEKILVNGISFGIDDGQRVGLIGVNGTGKSTLLKMIAGIEKPDNGSITLTGKARVHYLPQEPLFTANTTVLAAVFGGDLPEMVLLRDYETTMERLAADPERTDEQQRLIRLQTRMDDLGVWDLEHEAKTILTKLGVTDFQADVETLSGGQKKRIALARALIQPADLLILDEPTNHIDDESAAWLESYLALRKGALFMVTHDRYFLDRVANRIFELYEGKLYQYSGNYDAFLAAKAGREAAVQASEEKRQNFLRNEQKWIQRGPRARGTKQKARTERYYEVLSEGPEESGGNIEISSASTRLGKTVIELKDVSKGYQEDRPLISHFSYIVLRNDRIGIIGANGMGKSTLLKLLSGQMSPDEGEVVIGSTVKIGYFSQEHDEMPRDVRVIDYIREEAAYVQTAEGETISAAQMLERFLFPGNLQWTPIAKLSGGEKRRLTLLKTLMSAPNVLLLDEPTNDLDIPTLTILESYLDDFAGAVVVASHDRYFLDTVCEKIFSFEGDGIISTHFGNFSDYVERTQTAKHGGDSDGGVLKETTNKVWVEKGTRPDAAEKTQPQATKSRKLKFTWAEQQDYETIDARIAEVEQLLKALSAQMEAAGADYGTVQELYKEQQALEKTLDELLERWTYLSELAEEIDKSRS</sequence>
<dbReference type="PANTHER" id="PTHR42855:SF1">
    <property type="entry name" value="ABC TRANSPORTER DOMAIN-CONTAINING PROTEIN"/>
    <property type="match status" value="1"/>
</dbReference>
<protein>
    <submittedName>
        <fullName evidence="14">ABC-F family ATP-binding cassette domain-containing protein</fullName>
    </submittedName>
</protein>
<dbReference type="AlphaFoldDB" id="A0A9X7VZL5"/>
<dbReference type="KEGG" id="afx:JZ786_01665"/>
<keyword evidence="5" id="KW-0677">Repeat</keyword>
<evidence type="ECO:0000256" key="5">
    <source>
        <dbReference type="ARBA" id="ARBA00022737"/>
    </source>
</evidence>
<dbReference type="PROSITE" id="PS50893">
    <property type="entry name" value="ABC_TRANSPORTER_2"/>
    <property type="match status" value="2"/>
</dbReference>
<dbReference type="CDD" id="cd03221">
    <property type="entry name" value="ABCF_EF-3"/>
    <property type="match status" value="2"/>
</dbReference>
<evidence type="ECO:0000256" key="4">
    <source>
        <dbReference type="ARBA" id="ARBA00022730"/>
    </source>
</evidence>
<keyword evidence="4" id="KW-0699">rRNA-binding</keyword>
<keyword evidence="15" id="KW-1185">Reference proteome</keyword>
<organism evidence="14 15">
    <name type="scientific">Alicyclobacillus mengziensis</name>
    <dbReference type="NCBI Taxonomy" id="2931921"/>
    <lineage>
        <taxon>Bacteria</taxon>
        <taxon>Bacillati</taxon>
        <taxon>Bacillota</taxon>
        <taxon>Bacilli</taxon>
        <taxon>Bacillales</taxon>
        <taxon>Alicyclobacillaceae</taxon>
        <taxon>Alicyclobacillus</taxon>
    </lineage>
</organism>
<dbReference type="InterPro" id="IPR003439">
    <property type="entry name" value="ABC_transporter-like_ATP-bd"/>
</dbReference>
<keyword evidence="2" id="KW-0963">Cytoplasm</keyword>
<evidence type="ECO:0000256" key="6">
    <source>
        <dbReference type="ARBA" id="ARBA00022741"/>
    </source>
</evidence>
<dbReference type="InterPro" id="IPR003593">
    <property type="entry name" value="AAA+_ATPase"/>
</dbReference>
<accession>A0A9X7VZL5</accession>
<feature type="coiled-coil region" evidence="12">
    <location>
        <begin position="587"/>
        <end position="638"/>
    </location>
</feature>
<dbReference type="FunFam" id="3.40.50.300:FF:000183">
    <property type="entry name" value="ABC transporter ATP-binding protein yjjK"/>
    <property type="match status" value="1"/>
</dbReference>
<dbReference type="GO" id="GO:0006417">
    <property type="term" value="P:regulation of translation"/>
    <property type="evidence" value="ECO:0007669"/>
    <property type="project" value="UniProtKB-KW"/>
</dbReference>
<reference evidence="14 15" key="1">
    <citation type="submission" date="2021-02" db="EMBL/GenBank/DDBJ databases">
        <title>Alicyclobacillus curvatus sp. nov. and Alicyclobacillus mengziensis sp. nov., two acidophilic bacteria isolated from acid mine drainage.</title>
        <authorList>
            <person name="Huang Y."/>
        </authorList>
    </citation>
    <scope>NUCLEOTIDE SEQUENCE [LARGE SCALE GENOMIC DNA]</scope>
    <source>
        <strain evidence="14 15">S30H14</strain>
    </source>
</reference>
<dbReference type="GO" id="GO:0000049">
    <property type="term" value="F:tRNA binding"/>
    <property type="evidence" value="ECO:0007669"/>
    <property type="project" value="UniProtKB-KW"/>
</dbReference>
<dbReference type="SUPFAM" id="SSF52540">
    <property type="entry name" value="P-loop containing nucleoside triphosphate hydrolases"/>
    <property type="match status" value="2"/>
</dbReference>
<evidence type="ECO:0000256" key="2">
    <source>
        <dbReference type="ARBA" id="ARBA00022490"/>
    </source>
</evidence>
<feature type="domain" description="ABC transporter" evidence="13">
    <location>
        <begin position="5"/>
        <end position="256"/>
    </location>
</feature>
<dbReference type="GO" id="GO:0005524">
    <property type="term" value="F:ATP binding"/>
    <property type="evidence" value="ECO:0007669"/>
    <property type="project" value="UniProtKB-KW"/>
</dbReference>
<name>A0A9X7VZL5_9BACL</name>
<gene>
    <name evidence="14" type="ORF">JZ786_01665</name>
</gene>
<proteinExistence type="inferred from homology"/>
<keyword evidence="8 14" id="KW-0067">ATP-binding</keyword>
<dbReference type="FunFam" id="3.40.50.300:FF:000011">
    <property type="entry name" value="Putative ABC transporter ATP-binding component"/>
    <property type="match status" value="1"/>
</dbReference>
<evidence type="ECO:0000256" key="12">
    <source>
        <dbReference type="SAM" id="Coils"/>
    </source>
</evidence>
<dbReference type="InterPro" id="IPR032781">
    <property type="entry name" value="ABC_tran_Xtn"/>
</dbReference>
<dbReference type="InterPro" id="IPR051309">
    <property type="entry name" value="ABCF_ATPase"/>
</dbReference>
<dbReference type="PANTHER" id="PTHR42855">
    <property type="entry name" value="ABC TRANSPORTER ATP-BINDING SUBUNIT"/>
    <property type="match status" value="1"/>
</dbReference>
<dbReference type="GO" id="GO:0019843">
    <property type="term" value="F:rRNA binding"/>
    <property type="evidence" value="ECO:0007669"/>
    <property type="project" value="UniProtKB-KW"/>
</dbReference>
<evidence type="ECO:0000313" key="15">
    <source>
        <dbReference type="Proteomes" id="UP000663505"/>
    </source>
</evidence>
<keyword evidence="10" id="KW-0694">RNA-binding</keyword>
<dbReference type="InterPro" id="IPR032524">
    <property type="entry name" value="ABC_tran_C"/>
</dbReference>
<dbReference type="EMBL" id="CP071182">
    <property type="protein sequence ID" value="QSO47782.1"/>
    <property type="molecule type" value="Genomic_DNA"/>
</dbReference>
<evidence type="ECO:0000256" key="11">
    <source>
        <dbReference type="ARBA" id="ARBA00022917"/>
    </source>
</evidence>
<keyword evidence="3" id="KW-0820">tRNA-binding</keyword>
<dbReference type="PROSITE" id="PS00211">
    <property type="entry name" value="ABC_TRANSPORTER_1"/>
    <property type="match status" value="2"/>
</dbReference>